<dbReference type="InterPro" id="IPR016181">
    <property type="entry name" value="Acyl_CoA_acyltransferase"/>
</dbReference>
<keyword evidence="3" id="KW-1185">Reference proteome</keyword>
<evidence type="ECO:0000313" key="2">
    <source>
        <dbReference type="EMBL" id="AWI05062.1"/>
    </source>
</evidence>
<dbReference type="AlphaFoldDB" id="A0A2U8DSG8"/>
<reference evidence="3" key="1">
    <citation type="submission" date="2017-04" db="EMBL/GenBank/DDBJ databases">
        <authorList>
            <person name="Song Y."/>
            <person name="Cho B.-K."/>
        </authorList>
    </citation>
    <scope>NUCLEOTIDE SEQUENCE [LARGE SCALE GENOMIC DNA]</scope>
    <source>
        <strain evidence="3">SL1</strain>
    </source>
</reference>
<dbReference type="GO" id="GO:0005737">
    <property type="term" value="C:cytoplasm"/>
    <property type="evidence" value="ECO:0007669"/>
    <property type="project" value="TreeGrafter"/>
</dbReference>
<evidence type="ECO:0000259" key="1">
    <source>
        <dbReference type="PROSITE" id="PS51186"/>
    </source>
</evidence>
<dbReference type="RefSeq" id="WP_032076426.1">
    <property type="nucleotide sequence ID" value="NZ_CP020953.1"/>
</dbReference>
<dbReference type="Pfam" id="PF13302">
    <property type="entry name" value="Acetyltransf_3"/>
    <property type="match status" value="1"/>
</dbReference>
<dbReference type="GO" id="GO:0008999">
    <property type="term" value="F:protein-N-terminal-alanine acetyltransferase activity"/>
    <property type="evidence" value="ECO:0007669"/>
    <property type="project" value="TreeGrafter"/>
</dbReference>
<dbReference type="OrthoDB" id="9811523at2"/>
<dbReference type="Gene3D" id="3.40.630.30">
    <property type="match status" value="1"/>
</dbReference>
<organism evidence="2 3">
    <name type="scientific">Clostridium drakei</name>
    <dbReference type="NCBI Taxonomy" id="332101"/>
    <lineage>
        <taxon>Bacteria</taxon>
        <taxon>Bacillati</taxon>
        <taxon>Bacillota</taxon>
        <taxon>Clostridia</taxon>
        <taxon>Eubacteriales</taxon>
        <taxon>Clostridiaceae</taxon>
        <taxon>Clostridium</taxon>
    </lineage>
</organism>
<dbReference type="SUPFAM" id="SSF55729">
    <property type="entry name" value="Acyl-CoA N-acyltransferases (Nat)"/>
    <property type="match status" value="1"/>
</dbReference>
<gene>
    <name evidence="2" type="ORF">B9W14_11325</name>
</gene>
<dbReference type="GO" id="GO:1990189">
    <property type="term" value="F:protein N-terminal-serine acetyltransferase activity"/>
    <property type="evidence" value="ECO:0007669"/>
    <property type="project" value="TreeGrafter"/>
</dbReference>
<name>A0A2U8DSG8_9CLOT</name>
<dbReference type="PROSITE" id="PS51186">
    <property type="entry name" value="GNAT"/>
    <property type="match status" value="1"/>
</dbReference>
<protein>
    <submittedName>
        <fullName evidence="2">Alanine acetyltransferase</fullName>
    </submittedName>
</protein>
<dbReference type="Proteomes" id="UP000244910">
    <property type="component" value="Chromosome"/>
</dbReference>
<dbReference type="PANTHER" id="PTHR43441">
    <property type="entry name" value="RIBOSOMAL-PROTEIN-SERINE ACETYLTRANSFERASE"/>
    <property type="match status" value="1"/>
</dbReference>
<dbReference type="InterPro" id="IPR000182">
    <property type="entry name" value="GNAT_dom"/>
</dbReference>
<accession>A0A2U8DSG8</accession>
<feature type="domain" description="N-acetyltransferase" evidence="1">
    <location>
        <begin position="24"/>
        <end position="176"/>
    </location>
</feature>
<dbReference type="EMBL" id="CP020953">
    <property type="protein sequence ID" value="AWI05062.1"/>
    <property type="molecule type" value="Genomic_DNA"/>
</dbReference>
<sequence>MFKYVIDGDIELKLLDNCHIEEQFALIQRNRSYLKQWLPWVDGIKTFGDVAKSIKISKEQYVGNDGFRCGVWYKGRMAGIIGYHNIDWSNKSTSIGYWIGEEFQKNGIMIRACKVLVDYAIKELGLNRVEIRCAEENFKSRHIPEKLGFKNEGTLRESEWLYDHYVSHIVYGILKDEWMKMYYR</sequence>
<dbReference type="KEGG" id="cdrk:B9W14_11325"/>
<keyword evidence="2" id="KW-0808">Transferase</keyword>
<dbReference type="InterPro" id="IPR051908">
    <property type="entry name" value="Ribosomal_N-acetyltransferase"/>
</dbReference>
<dbReference type="PANTHER" id="PTHR43441:SF12">
    <property type="entry name" value="RIBOSOMAL N-ACETYLTRANSFERASE YDAF-RELATED"/>
    <property type="match status" value="1"/>
</dbReference>
<evidence type="ECO:0000313" key="3">
    <source>
        <dbReference type="Proteomes" id="UP000244910"/>
    </source>
</evidence>
<proteinExistence type="predicted"/>